<accession>A0ABR2JUE4</accession>
<feature type="compositionally biased region" description="Acidic residues" evidence="4">
    <location>
        <begin position="1239"/>
        <end position="1248"/>
    </location>
</feature>
<feature type="signal peptide" evidence="5">
    <location>
        <begin position="1"/>
        <end position="16"/>
    </location>
</feature>
<evidence type="ECO:0000256" key="2">
    <source>
        <dbReference type="ARBA" id="ARBA00022840"/>
    </source>
</evidence>
<dbReference type="PANTHER" id="PTHR45639:SF3">
    <property type="entry name" value="HYPOXIA UP-REGULATED PROTEIN 1"/>
    <property type="match status" value="1"/>
</dbReference>
<dbReference type="InterPro" id="IPR013126">
    <property type="entry name" value="Hsp_70_fam"/>
</dbReference>
<feature type="chain" id="PRO_5045398647" description="DnaK protein" evidence="5">
    <location>
        <begin position="17"/>
        <end position="1248"/>
    </location>
</feature>
<keyword evidence="3" id="KW-0143">Chaperone</keyword>
<feature type="compositionally biased region" description="Basic and acidic residues" evidence="4">
    <location>
        <begin position="860"/>
        <end position="883"/>
    </location>
</feature>
<gene>
    <name evidence="6" type="ORF">M9Y10_044733</name>
</gene>
<evidence type="ECO:0000256" key="4">
    <source>
        <dbReference type="SAM" id="MobiDB-lite"/>
    </source>
</evidence>
<feature type="compositionally biased region" description="Basic and acidic residues" evidence="4">
    <location>
        <begin position="1227"/>
        <end position="1238"/>
    </location>
</feature>
<protein>
    <recommendedName>
        <fullName evidence="8">DnaK protein</fullName>
    </recommendedName>
</protein>
<name>A0ABR2JUE4_9EUKA</name>
<keyword evidence="2" id="KW-0067">ATP-binding</keyword>
<evidence type="ECO:0008006" key="8">
    <source>
        <dbReference type="Google" id="ProtNLM"/>
    </source>
</evidence>
<keyword evidence="7" id="KW-1185">Reference proteome</keyword>
<dbReference type="EMBL" id="JAPFFF010000009">
    <property type="protein sequence ID" value="KAK8882093.1"/>
    <property type="molecule type" value="Genomic_DNA"/>
</dbReference>
<feature type="region of interest" description="Disordered" evidence="4">
    <location>
        <begin position="1034"/>
        <end position="1163"/>
    </location>
</feature>
<keyword evidence="1" id="KW-0547">Nucleotide-binding</keyword>
<dbReference type="PRINTS" id="PR00301">
    <property type="entry name" value="HEATSHOCK70"/>
</dbReference>
<keyword evidence="5" id="KW-0732">Signal</keyword>
<feature type="compositionally biased region" description="Basic and acidic residues" evidence="4">
    <location>
        <begin position="1040"/>
        <end position="1060"/>
    </location>
</feature>
<feature type="region of interest" description="Disordered" evidence="4">
    <location>
        <begin position="951"/>
        <end position="987"/>
    </location>
</feature>
<sequence>MFLPFLVVFSFSSIYSLDIGSQNIRVASSVTGKPVEIKLNDRDHRSTENYLAFPLSEKLEKFEKVNWLIGSDAERISMVNSSYGFSNPFAKLWTPDKYDFNGLHPVTLAATALYQHMKSIKMKNDKLTLIVPTYASPQYRELLYLTAKVTGYKSTSILDSSTAVATYYSIERIKKGSRKPITILFVDIGAENADYSLWKYRPLGEKLFMELLQYRHSGQVGGGYVDRLLLNLIEPLLGRKLVRSERYIVMKALRKAKEHLVNQTSTTINFNEDFGKYITLNQSDVQRLTANMTEKIIDLIGDMTPPDEIELIGGSSRLQVFIDAITTAFPNIPVRRSLNSDEAAALGGAYFTALRTGTIIGSKIELKKPAIFGLNSTIDGQEVEIYQPGDTIKDRKFIMYGNRTRIVKNYLDLDVYDDFVINSTNFNKTNKEFNEVLIQGIEKALKQVSGIMLNNSQPVISLKYGLSPELDCFDLIDASLVVNITSKHRTRSSVLKDAKVPQKEVKLYLLSIPSDKRFRIPENTSTFLKAMINADEDRLKMEENCHKLETFIIETRDAAQYDDEMFRVTTEDERKLIIKNLDEARVEIDCTNLSKEETSDSIDRKLRNLRASFLDPIERYEDAIKRPNALIKLHAALDRAEAARKSALCDNETLEEFNKYLNETYDKLEKMENDKPLDQPSFPVSEIKEREKELLKKIPEVKRAAKKKEVINFSSSNTTDMDDDEYERLKNVGISVQKPKKKAKKDIDPEIIKLKEKRIYELEKEQNFSRGAFNNSRRLFHQRKQKFEKEHNLQLDPWKPPDEEACRNTFRRYEGYLNRKKERAEKIRLKKEKIKREREEERLRIEAEKNRPPTPTLSPEEAKRVQKIQEEEERKKKEEEENIERIKNETDLFKQIGSTMFDYDELNGEDEEALYKKYKTLKKKFEHDRSERFDDDEKREAYMEERKNYEDLRRRFENDPERKRKELEKKKLAKKKREEKQAKEDEKTELDIRIEDLEIDQRRLTRDLELLKQDIQDFDKLEKSIIRKELHDIRKKKRREEREKKKIEKRSRTWDQRAHDLLSNSETETESESPTSFYDEIPDYSELDYNDIDRYRYDSSSSEDEEEAKRKKKEAKGDEIDDSDVELTSESSSSSSESHEEHERERKADFEIEQKEREKQKVRHLIDPDTFKFNYTKDEIREMKKNGFKIPAPKTLYRKRFEDRFVDYEEKYNAKKREKNKKPPLNPDDHYITRRENQFDEIGEDLEL</sequence>
<feature type="region of interest" description="Disordered" evidence="4">
    <location>
        <begin position="839"/>
        <end position="883"/>
    </location>
</feature>
<dbReference type="PANTHER" id="PTHR45639">
    <property type="entry name" value="HSC70CB, ISOFORM G-RELATED"/>
    <property type="match status" value="1"/>
</dbReference>
<dbReference type="Gene3D" id="3.90.640.10">
    <property type="entry name" value="Actin, Chain A, domain 4"/>
    <property type="match status" value="1"/>
</dbReference>
<dbReference type="Proteomes" id="UP001470230">
    <property type="component" value="Unassembled WGS sequence"/>
</dbReference>
<feature type="compositionally biased region" description="Acidic residues" evidence="4">
    <location>
        <begin position="1080"/>
        <end position="1090"/>
    </location>
</feature>
<evidence type="ECO:0000313" key="7">
    <source>
        <dbReference type="Proteomes" id="UP001470230"/>
    </source>
</evidence>
<comment type="caution">
    <text evidence="6">The sequence shown here is derived from an EMBL/GenBank/DDBJ whole genome shotgun (WGS) entry which is preliminary data.</text>
</comment>
<feature type="compositionally biased region" description="Basic and acidic residues" evidence="4">
    <location>
        <begin position="1137"/>
        <end position="1163"/>
    </location>
</feature>
<dbReference type="SUPFAM" id="SSF53067">
    <property type="entry name" value="Actin-like ATPase domain"/>
    <property type="match status" value="2"/>
</dbReference>
<feature type="compositionally biased region" description="Basic and acidic residues" evidence="4">
    <location>
        <begin position="839"/>
        <end position="851"/>
    </location>
</feature>
<reference evidence="6 7" key="1">
    <citation type="submission" date="2024-04" db="EMBL/GenBank/DDBJ databases">
        <title>Tritrichomonas musculus Genome.</title>
        <authorList>
            <person name="Alves-Ferreira E."/>
            <person name="Grigg M."/>
            <person name="Lorenzi H."/>
            <person name="Galac M."/>
        </authorList>
    </citation>
    <scope>NUCLEOTIDE SEQUENCE [LARGE SCALE GENOMIC DNA]</scope>
    <source>
        <strain evidence="6 7">EAF2021</strain>
    </source>
</reference>
<dbReference type="Gene3D" id="3.30.420.40">
    <property type="match status" value="2"/>
</dbReference>
<proteinExistence type="predicted"/>
<evidence type="ECO:0000313" key="6">
    <source>
        <dbReference type="EMBL" id="KAK8882093.1"/>
    </source>
</evidence>
<evidence type="ECO:0000256" key="5">
    <source>
        <dbReference type="SAM" id="SignalP"/>
    </source>
</evidence>
<feature type="region of interest" description="Disordered" evidence="4">
    <location>
        <begin position="1215"/>
        <end position="1248"/>
    </location>
</feature>
<evidence type="ECO:0000256" key="1">
    <source>
        <dbReference type="ARBA" id="ARBA00022741"/>
    </source>
</evidence>
<organism evidence="6 7">
    <name type="scientific">Tritrichomonas musculus</name>
    <dbReference type="NCBI Taxonomy" id="1915356"/>
    <lineage>
        <taxon>Eukaryota</taxon>
        <taxon>Metamonada</taxon>
        <taxon>Parabasalia</taxon>
        <taxon>Tritrichomonadida</taxon>
        <taxon>Tritrichomonadidae</taxon>
        <taxon>Tritrichomonas</taxon>
    </lineage>
</organism>
<dbReference type="InterPro" id="IPR043129">
    <property type="entry name" value="ATPase_NBD"/>
</dbReference>
<evidence type="ECO:0000256" key="3">
    <source>
        <dbReference type="ARBA" id="ARBA00023186"/>
    </source>
</evidence>